<feature type="domain" description="RZ-type" evidence="8">
    <location>
        <begin position="4534"/>
        <end position="4608"/>
    </location>
</feature>
<evidence type="ECO:0000313" key="9">
    <source>
        <dbReference type="EMBL" id="CAK9005409.1"/>
    </source>
</evidence>
<dbReference type="Gene3D" id="2.120.10.30">
    <property type="entry name" value="TolB, C-terminal domain"/>
    <property type="match status" value="1"/>
</dbReference>
<keyword evidence="2" id="KW-0963">Cytoplasm</keyword>
<dbReference type="InterPro" id="IPR046439">
    <property type="entry name" value="ZF_RZ_dom"/>
</dbReference>
<reference evidence="9 10" key="1">
    <citation type="submission" date="2024-02" db="EMBL/GenBank/DDBJ databases">
        <authorList>
            <person name="Chen Y."/>
            <person name="Shah S."/>
            <person name="Dougan E. K."/>
            <person name="Thang M."/>
            <person name="Chan C."/>
        </authorList>
    </citation>
    <scope>NUCLEOTIDE SEQUENCE [LARGE SCALE GENOMIC DNA]</scope>
</reference>
<proteinExistence type="predicted"/>
<dbReference type="InterPro" id="IPR011704">
    <property type="entry name" value="ATPase_dyneun-rel_AAA"/>
</dbReference>
<evidence type="ECO:0000256" key="6">
    <source>
        <dbReference type="ARBA" id="ARBA00022859"/>
    </source>
</evidence>
<dbReference type="Pfam" id="PF07728">
    <property type="entry name" value="AAA_5"/>
    <property type="match status" value="1"/>
</dbReference>
<dbReference type="PANTHER" id="PTHR22605:SF1">
    <property type="entry name" value="RZ-TYPE DOMAIN-CONTAINING PROTEIN"/>
    <property type="match status" value="1"/>
</dbReference>
<keyword evidence="5" id="KW-0862">Zinc</keyword>
<evidence type="ECO:0000256" key="5">
    <source>
        <dbReference type="ARBA" id="ARBA00022833"/>
    </source>
</evidence>
<dbReference type="InterPro" id="IPR031248">
    <property type="entry name" value="RNF213"/>
</dbReference>
<dbReference type="InterPro" id="IPR027417">
    <property type="entry name" value="P-loop_NTPase"/>
</dbReference>
<evidence type="ECO:0000256" key="4">
    <source>
        <dbReference type="ARBA" id="ARBA00022771"/>
    </source>
</evidence>
<keyword evidence="10" id="KW-1185">Reference proteome</keyword>
<keyword evidence="4" id="KW-0863">Zinc-finger</keyword>
<comment type="subcellular location">
    <subcellularLocation>
        <location evidence="1">Cytoplasm</location>
    </subcellularLocation>
</comment>
<protein>
    <recommendedName>
        <fullName evidence="8">RZ-type domain-containing protein</fullName>
    </recommendedName>
</protein>
<evidence type="ECO:0000256" key="1">
    <source>
        <dbReference type="ARBA" id="ARBA00004496"/>
    </source>
</evidence>
<gene>
    <name evidence="9" type="ORF">CCMP2556_LOCUS8060</name>
</gene>
<accession>A0ABP0ITL2</accession>
<dbReference type="Gene3D" id="3.40.50.300">
    <property type="entry name" value="P-loop containing nucleotide triphosphate hydrolases"/>
    <property type="match status" value="2"/>
</dbReference>
<feature type="coiled-coil region" evidence="7">
    <location>
        <begin position="1803"/>
        <end position="1830"/>
    </location>
</feature>
<sequence length="5273" mass="581947">MGLTSSAVAFHQELPKQQATAAARLAAPESLQSTLLVLAITDDATLKEEVTAELSLLVSQQHHPDAPRPGTRPLRLARFISALTAPKGSSEGGPPVLQRLRSESSAVANLRRRESDIEGRVKWRDRWTLPEPHLVRRERGARGAEPGSVYLGMLELRELEGLQTLIGEPTALELKLSPKGRPFRSQAFPWSQTATMLLALHSEVPLLELYGRAVVALMEEFLERSAYEACFVHLSLCSMLAESLSSGSMASKLAQVLPEGGSAPSTALAAVVCLGQAILLEGPMKAPPQRCWDLLERMLACFPVCPPPTAKKVEVEKEKEDRYLDSAPGLQNWWLSGERLELSPVERLGLFDQSMALVRCLAMAEAQSAVPHYRGHLLLPLLPHFHEGMQKLTWPALGGKKAGDVVLISDAPAAPAAAGAGAGAARPTLLRTTSAVQESWAEAAQSLRQIAGRLTVHGEELKRNCQQNVEWIKAMLPLSDEVSAGLLKDAELSLMFFEPKIEEWRAGAQEAMIWLQKEDDRQKECLAQSRSLRGTPEEVPDSPNTAAVQTRLESEHTVHSMARAGEAVILSVTGGLLYLAQAASGKSAPTWLQQGESGFLDGNIDTAKLGERAVSLGSCQDGSILVADTSNHRIRRINAALTQIETLAGSGVKGQRDGAVLLATFSAPVAVLETPSGILVLEEAHPGTVRVIEGGLVDSIALPMGRHNMKEAAALTLDSAEGHAYLAHSGAVVRVSKIECSWKAESVLDLKGITGLTHMRNPEHPESYGFLLSRKDYRLGLWDSKGKSSVVAGQAMSRGQVDGLGAEARFSALGQQLVLSDGSLLVVDGKLVRRLVMKALRQSEVARAAQTLEHSASLAQQRASRLRAAWTEVLELLGGPLTTVAATRRALCEERFDQELSRAGKEALAFSAELLSMAPSLSCAEKLMRMTGERLTQDLQIKLTSYFWPPCVQSEGRPFQHKDLEALQRMAAGGFLSMEAAVNCVDGVWFARQVGFMPALVGLFETLRSCFPERPMHLCMVRWALRRYVRSSFTRIAKELQDRGADDPMLAAAFAQWLMDTLRPLDQELRDGGSGGLPWLLEDLLLEHLIGDGIEPRGWFLQQHRLADHFGPELRKSLVVALRRVASELPLRRVIEALGLTDEEQNVSRAQAELVAVALEISLEPKKKPERPEHILPGTAGGFKERKDLKEAKDPKEMELLDVLKLDLLSWSRVLRWFDQAQEQLPEDLQKRLAKCIDPVGKIGMELLATACENGTLSITAVTQLAGADRRADGCEALEIAGYVAASDALRGWQSRLVEGTGTLQSLVETCKSLWPEDPKLLMAISRAKEVWPELPVKGALSTLNGEETGYFPQVPVELLRCSSALALLGQSGAFKALWKQHEVGTFKEEHLRSSAQQWAEIYRSLEKPEGSSLKLSQLDQVLERLQHQAELRLMAVTGCPSTLETLTWQALEDPGTWEVQAQQLAQKLWHSWSVKMALKGLKKTLASLQEMLLDETGKQDAAEVLTVLLQLEEHFARWESTPLKDSVEMTKLSQKIDPRLLMHSQELMTSIFQSFDLLQWLRKMPEDADYLVRVEIALGRSEMEVPTELWLSNEGRVDESKLSALTAVRTTLHELIYRPAKRFASLDALLLSLSSLENSSEIAGLVHALNFANSMYAPLSELLGGKDAALARMLQMLKPTSHARWVMSYPREIAQHVPDQEGEMEEEALAEIPAEARLLYLLLNDPGTSQKSQPQRLVEILDFQAAVTLAASTSDAAFQQVGTFNEQIGLVRLAVTVVEDLRVTGHPEFQEFHLEWLLSMALQQMKHKLNELRDRQANWHRKLTELRRSHPVLGFFAARQLGALLRQLRQGGDAQVAEVLAAVALTWSWRGADGSAWAKRLAQTGGWTVEVQEGPALLAQDAESLQKLADALQATWPGATAAATATAAPTALAEPFECGPGAQVVLAQDVKMATAMVLWPFLSLKRRPRPHEVLLCHPKSSTEQMLLLLLRWCQSSEGFFCLLLPESSSFAAQQTIVQAVHDATDEGGPLPKPRCPLMLVICGAQAAQAQVATQLMAHRVELRPPLELFAQEVAPWLLASGDREELGISVHVGPHCGCGKTFSVRMTAKEADCDYATLKLTASMGIGKLSQELRTALAQRTVAPGEGTPWAPPGTRRKQLLHLDLSAGQQLLDSEAFAVALLELLVLGRLGRTAARTPQAIFELESRVRVALELPAGASADGWPRAPLLGWLPVVSCSSEAASFRADEASLRFGMGAAFASARHDGVKDGSPANAYRRLQFVCGALAVSKRLKGAFPLHFRANDLTELSGETCYQLLVETAKLQLRPSLWNLWAFVDVLYWQLKEVHHPESVANQACLPEEGAPMEKPLDEIQPEDCPIFKGELIAFILRTARDFATRQTKNNEVDPETVVAADLVNFHQDRFCGRWRLQPFSSDGHPVFSRFDKSEKGSGQFFLYYRAAQKMWTIDAEVDKVAPAFAYTRNSNYKKGWWRMASWVVNKGMRVLTAENVLGFGCQAVVVSGVDEQLTGSPEEYLVPLNGTYLRQPKEDDVNGRAHYVLEKPRRHLFFDVGMDCWCIAHICHSDEGVYAKSCSKTLVSQYLTMGVDQKVPEAMVTFVTAGQEATATTRQQEEAEGETDFPLLRWEDSSHDCMLFSNRQHQVCFLSSQPSRLRISMHPGLLQLLERNRVSVGESLDALSADHTKVLGCLTGVNRTLADAATLLDGKYCLTGDAVLKMLAIFVRMRCGLPVILMGECGCGKTELVRYLCAWMRLPLLTLNVHGGTTEDDMDQVFREARTMAEEESAKDGLVVFLDEINTSQHVNMLCEAVLERSYRGCALPETVTVLAALNPRRKRPQAQMTTGLVYGAGGAEEEMSSLVYRVHSVPETVNDFLFDFGALTKRAEEMYIRSMVQNCWPESPDREQVLVTSLLGLAQDFIRFHEGDPSAVSLRDVKRCLRVAKWMQERFAKKSSTGSPHAPSVVVAVALVYHYRLPTRERRHQLWVDLTRRSLWPPESGVMKNRGWEPLKKTKEENGLTSMENLLLRVQANVAKEFEVEKDVVMNEALSENVFVGLLCIMNRIPLFIVGKPGTSKTLCMQVLLSNLQGKQSKSKVLQSLPALRIMQYQCSPLSTADGIQRQFDAAGRFASNALDAQVVLLLDEVGLAEFSPDMPLKVLHGILAEPGTVAVVGLSNWRLDPAKMNRSVCLARPDPDSAEVGRTGAGLLSELSDDKTKKDAPAWLASLSEAFWSVFADQGARDWLGMRDYYGFVRAVRDGCLRAKTEQPTHEILSFAIQRNFGGQPVLLERMMQAMLPAGAGEMAYPLTELLSTSLADRKARHLLLASQGPALPWLQAASVLPKDAEILLGSDFPEDALEAYAIRQLMRVRDAMAKGRSLVLYGMDVIYEALYDVLNQRYVRRRTEDGEIELMLRLAIGARSQLCPMAESFKLLVLVDQEQAFKQLDVPFLNRFEKQLVQPVDLLPPDRRSALAELDLWCRAVALEAACEVVPGGLAKQGALAALMLARPTASLEELQRCIFDMALPLAVFRSSSLQQMQRKEEEYFEVRRSMADALRYAQTLGTLCEVATSSPMAHMPPVRELADVGGTEIIPVAQLSGSQQLEDILEKFFLEAEADATKTRSLVLQLDALSSVSRLSLTRHCCTVARARHQAAPNAHVFLVQHRAGWSPEHGATGYTWQPELGWNSIFVDDLQGEGRETGEGSALVGQSLKDFLQLSVHDLQQKNRIPSLAQILLRRGSSCVARCVQPGVNLEFLAERLRAVEKALEELPAFRQAVEALAMLVLSQWTSSSGLHLHVKLAMQEMRFGSLRKSVWLSIERLQLSALTHALRWMDSDFNLRHVTQATPKALRLWLALVASSSQSAAQVMSAALRPGAALQGPAPVPNSGRFGPLECRCPFSARILTQCAAVASNVEERDPIRLQTLCTQIFGEEAMKAFKDFEDTDPGALLHDAVSIWAPIYPFLNFELMLKVYTLAFQNKAGSSPSQSPLELVVIFQSCKQLVQSVCSVLSLVESSFGEGEENEASLRILDSVHGSLPGSLVQAVGTLPATAEWVDRAQPHVQMLLFLGSTDDVLSMASAWYRLRLKLQFQSVLGEERVKDIPPISSAQELLTQDFWRSTVSSLRDMTRMSQEPAKSKEDQTAEAEVARAFCSGLALLEDFLRLPTALAALEASGLAEVVWSSVMQEDPTNFHLQRLPTECAKSLLRWLHLDPVSKVLKSTTLKSKTLRLYMNFLEDVLELDTCRDKDIAEVQTTRTCSPNLLRAAVRLRRSLCHYANSLVGSGVPPPAPAELQELLKRNKSAALFVAKAIRRRGGDLELCRLAIVHEGALPWFPLNPARLPNLSNDLPDPFVNLLPKLDETLKRYNALCSAAGLCASSPNDQAFKEAVARALPGVASGRRTAMVLGAITSRVLLNRQVAIEEGLRKLKEWTTESLNEETNVSRRSKQALVDRMFAGTLLPHVKDLAVEDPEKPSRKFLEQMASLLCLVLIDSQYASSWLEMVLTNPKEAKRLYWPTMPESEEAAVIGAMGYVGWYTCPRGHPYSVGECTRPMQLGRCPVVGCGAPIGGESHRNVEGVRTVNQETLTRKAQPGFIAATSDLLDETIVNQFNRQLNMRGLKSLRLVLHVALWVSLGGDQYGIAAEVIEPNSGANPRRAAEHLYKLICEEWLELLRRTRLPSRELCAWLHLSVLRAAETCLAQRKLTTESERLKYEQDFQVATEKAMFQGMGGDDRRRMDVGTDYTGAASAGFGHDWKELCDGWDNSVYDSMDTALPKVLWYGRAPVSMDEFEESFLARAEQRKRHPLLALVLKQKRRLSALKALPPLLAWHAVLFEAFEDFSLTREEARQLSNGEAITRLPEHLQAQGRQRLQSFCNAFNEAFPLVERLFECEANPFLLDGHVHLPGLMTEETPVIFSLPYVAPAGETEAPSLCTVQLANVLQGAQNELVEEKHAKCASAAPLRPAEALEAVRGAADAAHGATLTAQTAPEALEALLASLDLQKVLLPLLHEFRAESFVLEYDLERLEDALSRRLRGATRIQVQLRHVRFGGELKDSGRLAVLRQKLPQEALPFGMVEELRRELQRGTGAASPAPLRALLEDAIHLCLSLSFGDSAAAQRSLAELLRTSGESETKVLPAALKEAKLCHLQELYMELVKSNEAGDPLAGVALAYQEPLDEELLTALKAVAEDLKEWLPVLHDLLAKQLVVDRFPAGSSLKEFLSFAAGEDPPSSFPEQLELRHALSVHRSLAELHTIAA</sequence>
<dbReference type="EMBL" id="CAXAMN010003625">
    <property type="protein sequence ID" value="CAK9005409.1"/>
    <property type="molecule type" value="Genomic_DNA"/>
</dbReference>
<evidence type="ECO:0000256" key="3">
    <source>
        <dbReference type="ARBA" id="ARBA00022723"/>
    </source>
</evidence>
<evidence type="ECO:0000256" key="2">
    <source>
        <dbReference type="ARBA" id="ARBA00022490"/>
    </source>
</evidence>
<dbReference type="InterPro" id="IPR003593">
    <property type="entry name" value="AAA+_ATPase"/>
</dbReference>
<name>A0ABP0ITL2_9DINO</name>
<evidence type="ECO:0000313" key="10">
    <source>
        <dbReference type="Proteomes" id="UP001642484"/>
    </source>
</evidence>
<dbReference type="InterPro" id="IPR011042">
    <property type="entry name" value="6-blade_b-propeller_TolB-like"/>
</dbReference>
<dbReference type="PROSITE" id="PS51981">
    <property type="entry name" value="ZF_RZ"/>
    <property type="match status" value="1"/>
</dbReference>
<keyword evidence="3" id="KW-0479">Metal-binding</keyword>
<keyword evidence="6" id="KW-0391">Immunity</keyword>
<dbReference type="Pfam" id="PF20173">
    <property type="entry name" value="ZnF_RZ-type"/>
    <property type="match status" value="1"/>
</dbReference>
<organism evidence="9 10">
    <name type="scientific">Durusdinium trenchii</name>
    <dbReference type="NCBI Taxonomy" id="1381693"/>
    <lineage>
        <taxon>Eukaryota</taxon>
        <taxon>Sar</taxon>
        <taxon>Alveolata</taxon>
        <taxon>Dinophyceae</taxon>
        <taxon>Suessiales</taxon>
        <taxon>Symbiodiniaceae</taxon>
        <taxon>Durusdinium</taxon>
    </lineage>
</organism>
<evidence type="ECO:0000256" key="7">
    <source>
        <dbReference type="SAM" id="Coils"/>
    </source>
</evidence>
<dbReference type="PANTHER" id="PTHR22605">
    <property type="entry name" value="RZ-TYPE DOMAIN-CONTAINING PROTEIN"/>
    <property type="match status" value="1"/>
</dbReference>
<dbReference type="Proteomes" id="UP001642484">
    <property type="component" value="Unassembled WGS sequence"/>
</dbReference>
<comment type="caution">
    <text evidence="9">The sequence shown here is derived from an EMBL/GenBank/DDBJ whole genome shotgun (WGS) entry which is preliminary data.</text>
</comment>
<dbReference type="SUPFAM" id="SSF52540">
    <property type="entry name" value="P-loop containing nucleoside triphosphate hydrolases"/>
    <property type="match status" value="2"/>
</dbReference>
<evidence type="ECO:0000259" key="8">
    <source>
        <dbReference type="PROSITE" id="PS51981"/>
    </source>
</evidence>
<dbReference type="SMART" id="SM00382">
    <property type="entry name" value="AAA"/>
    <property type="match status" value="2"/>
</dbReference>
<keyword evidence="7" id="KW-0175">Coiled coil</keyword>